<organism evidence="1 2">
    <name type="scientific">Vaccinium darrowii</name>
    <dbReference type="NCBI Taxonomy" id="229202"/>
    <lineage>
        <taxon>Eukaryota</taxon>
        <taxon>Viridiplantae</taxon>
        <taxon>Streptophyta</taxon>
        <taxon>Embryophyta</taxon>
        <taxon>Tracheophyta</taxon>
        <taxon>Spermatophyta</taxon>
        <taxon>Magnoliopsida</taxon>
        <taxon>eudicotyledons</taxon>
        <taxon>Gunneridae</taxon>
        <taxon>Pentapetalae</taxon>
        <taxon>asterids</taxon>
        <taxon>Ericales</taxon>
        <taxon>Ericaceae</taxon>
        <taxon>Vaccinioideae</taxon>
        <taxon>Vaccinieae</taxon>
        <taxon>Vaccinium</taxon>
    </lineage>
</organism>
<reference evidence="1 2" key="1">
    <citation type="journal article" date="2021" name="Hortic Res">
        <title>High-quality reference genome and annotation aids understanding of berry development for evergreen blueberry (Vaccinium darrowii).</title>
        <authorList>
            <person name="Yu J."/>
            <person name="Hulse-Kemp A.M."/>
            <person name="Babiker E."/>
            <person name="Staton M."/>
        </authorList>
    </citation>
    <scope>NUCLEOTIDE SEQUENCE [LARGE SCALE GENOMIC DNA]</scope>
    <source>
        <strain evidence="2">cv. NJ 8807/NJ 8810</strain>
        <tissue evidence="1">Young leaf</tissue>
    </source>
</reference>
<name>A0ACB7X3R5_9ERIC</name>
<keyword evidence="2" id="KW-1185">Reference proteome</keyword>
<gene>
    <name evidence="1" type="ORF">Vadar_024931</name>
</gene>
<dbReference type="EMBL" id="CM037152">
    <property type="protein sequence ID" value="KAH7835309.1"/>
    <property type="molecule type" value="Genomic_DNA"/>
</dbReference>
<proteinExistence type="predicted"/>
<evidence type="ECO:0000313" key="1">
    <source>
        <dbReference type="EMBL" id="KAH7835309.1"/>
    </source>
</evidence>
<dbReference type="Proteomes" id="UP000828048">
    <property type="component" value="Chromosome 2"/>
</dbReference>
<evidence type="ECO:0000313" key="2">
    <source>
        <dbReference type="Proteomes" id="UP000828048"/>
    </source>
</evidence>
<comment type="caution">
    <text evidence="1">The sequence shown here is derived from an EMBL/GenBank/DDBJ whole genome shotgun (WGS) entry which is preliminary data.</text>
</comment>
<protein>
    <submittedName>
        <fullName evidence="1">Uncharacterized protein</fullName>
    </submittedName>
</protein>
<accession>A0ACB7X3R5</accession>
<sequence>MEVRDCTFPLLLPAFPYLLAPLSFNSRSSSKIDYFVVVVTDRGMTRFCSMGLYSTLQILYCQELLTCPYGEQMV</sequence>